<dbReference type="Proteomes" id="UP001293254">
    <property type="component" value="Unassembled WGS sequence"/>
</dbReference>
<evidence type="ECO:0000313" key="2">
    <source>
        <dbReference type="Proteomes" id="UP001293254"/>
    </source>
</evidence>
<keyword evidence="2" id="KW-1185">Reference proteome</keyword>
<reference evidence="1" key="2">
    <citation type="journal article" date="2024" name="Plant">
        <title>Genomic evolution and insights into agronomic trait innovations of Sesamum species.</title>
        <authorList>
            <person name="Miao H."/>
            <person name="Wang L."/>
            <person name="Qu L."/>
            <person name="Liu H."/>
            <person name="Sun Y."/>
            <person name="Le M."/>
            <person name="Wang Q."/>
            <person name="Wei S."/>
            <person name="Zheng Y."/>
            <person name="Lin W."/>
            <person name="Duan Y."/>
            <person name="Cao H."/>
            <person name="Xiong S."/>
            <person name="Wang X."/>
            <person name="Wei L."/>
            <person name="Li C."/>
            <person name="Ma Q."/>
            <person name="Ju M."/>
            <person name="Zhao R."/>
            <person name="Li G."/>
            <person name="Mu C."/>
            <person name="Tian Q."/>
            <person name="Mei H."/>
            <person name="Zhang T."/>
            <person name="Gao T."/>
            <person name="Zhang H."/>
        </authorList>
    </citation>
    <scope>NUCLEOTIDE SEQUENCE</scope>
    <source>
        <strain evidence="1">3651</strain>
    </source>
</reference>
<accession>A0AAE2CK19</accession>
<dbReference type="EMBL" id="JACGWO010000006">
    <property type="protein sequence ID" value="KAK4425060.1"/>
    <property type="molecule type" value="Genomic_DNA"/>
</dbReference>
<reference evidence="1" key="1">
    <citation type="submission" date="2020-06" db="EMBL/GenBank/DDBJ databases">
        <authorList>
            <person name="Li T."/>
            <person name="Hu X."/>
            <person name="Zhang T."/>
            <person name="Song X."/>
            <person name="Zhang H."/>
            <person name="Dai N."/>
            <person name="Sheng W."/>
            <person name="Hou X."/>
            <person name="Wei L."/>
        </authorList>
    </citation>
    <scope>NUCLEOTIDE SEQUENCE</scope>
    <source>
        <strain evidence="1">3651</strain>
        <tissue evidence="1">Leaf</tissue>
    </source>
</reference>
<comment type="caution">
    <text evidence="1">The sequence shown here is derived from an EMBL/GenBank/DDBJ whole genome shotgun (WGS) entry which is preliminary data.</text>
</comment>
<evidence type="ECO:0000313" key="1">
    <source>
        <dbReference type="EMBL" id="KAK4425060.1"/>
    </source>
</evidence>
<gene>
    <name evidence="1" type="ORF">Salat_1699600</name>
</gene>
<proteinExistence type="predicted"/>
<dbReference type="AlphaFoldDB" id="A0AAE2CK19"/>
<name>A0AAE2CK19_9LAMI</name>
<protein>
    <submittedName>
        <fullName evidence="1">Uncharacterized protein</fullName>
    </submittedName>
</protein>
<organism evidence="1 2">
    <name type="scientific">Sesamum alatum</name>
    <dbReference type="NCBI Taxonomy" id="300844"/>
    <lineage>
        <taxon>Eukaryota</taxon>
        <taxon>Viridiplantae</taxon>
        <taxon>Streptophyta</taxon>
        <taxon>Embryophyta</taxon>
        <taxon>Tracheophyta</taxon>
        <taxon>Spermatophyta</taxon>
        <taxon>Magnoliopsida</taxon>
        <taxon>eudicotyledons</taxon>
        <taxon>Gunneridae</taxon>
        <taxon>Pentapetalae</taxon>
        <taxon>asterids</taxon>
        <taxon>lamiids</taxon>
        <taxon>Lamiales</taxon>
        <taxon>Pedaliaceae</taxon>
        <taxon>Sesamum</taxon>
    </lineage>
</organism>
<sequence length="186" mass="20448">MPGLENIGTPEAMPREDIVENGKGDTTANCMEPEQGEPTLCVRSVFESEDPKQPLNALGGEDNLDPEIFLGPLSVISSGDDPGVFWSVFFSLLKHVLCHPGFMPLVEMCWSMPVECGGMLKLAEKLRRLKQRLKHWNKLVFGDVFQNIKTAEAAVLLTEGEYDASLSDDNLAAMDRRARGIGPMAN</sequence>